<comment type="caution">
    <text evidence="8">The sequence shown here is derived from an EMBL/GenBank/DDBJ whole genome shotgun (WGS) entry which is preliminary data.</text>
</comment>
<evidence type="ECO:0000256" key="4">
    <source>
        <dbReference type="ARBA" id="ARBA00022989"/>
    </source>
</evidence>
<evidence type="ECO:0000313" key="9">
    <source>
        <dbReference type="Proteomes" id="UP001157439"/>
    </source>
</evidence>
<evidence type="ECO:0000256" key="2">
    <source>
        <dbReference type="ARBA" id="ARBA00022475"/>
    </source>
</evidence>
<name>A0AA37TRY1_9GAMM</name>
<reference evidence="8 9" key="1">
    <citation type="journal article" date="2014" name="Int. J. Syst. Evol. Microbiol.">
        <title>Complete genome sequence of Corynebacterium casei LMG S-19264T (=DSM 44701T), isolated from a smear-ripened cheese.</title>
        <authorList>
            <consortium name="US DOE Joint Genome Institute (JGI-PGF)"/>
            <person name="Walter F."/>
            <person name="Albersmeier A."/>
            <person name="Kalinowski J."/>
            <person name="Ruckert C."/>
        </authorList>
    </citation>
    <scope>NUCLEOTIDE SEQUENCE [LARGE SCALE GENOMIC DNA]</scope>
    <source>
        <strain evidence="8 9">NBRC 112785</strain>
    </source>
</reference>
<evidence type="ECO:0000256" key="1">
    <source>
        <dbReference type="ARBA" id="ARBA00004162"/>
    </source>
</evidence>
<keyword evidence="3 6" id="KW-0812">Transmembrane</keyword>
<sequence>MTERNGKRELYRDPVNGKIAGVCAGIAEYFNLEVWLVRVVALSTFLLGWFSGLPLVLYIAAWAVLDKKPVDIAPTEMGNVEVKKKLWQAGEPPKQALRDINANFRALELKLRRLESHVISDSYNLKREIDNL</sequence>
<dbReference type="PANTHER" id="PTHR33885">
    <property type="entry name" value="PHAGE SHOCK PROTEIN C"/>
    <property type="match status" value="1"/>
</dbReference>
<organism evidence="8 9">
    <name type="scientific">Paraferrimonas haliotis</name>
    <dbReference type="NCBI Taxonomy" id="2013866"/>
    <lineage>
        <taxon>Bacteria</taxon>
        <taxon>Pseudomonadati</taxon>
        <taxon>Pseudomonadota</taxon>
        <taxon>Gammaproteobacteria</taxon>
        <taxon>Alteromonadales</taxon>
        <taxon>Ferrimonadaceae</taxon>
        <taxon>Paraferrimonas</taxon>
    </lineage>
</organism>
<evidence type="ECO:0000259" key="7">
    <source>
        <dbReference type="Pfam" id="PF04024"/>
    </source>
</evidence>
<accession>A0AA37TRY1</accession>
<evidence type="ECO:0000256" key="5">
    <source>
        <dbReference type="ARBA" id="ARBA00023136"/>
    </source>
</evidence>
<keyword evidence="9" id="KW-1185">Reference proteome</keyword>
<dbReference type="RefSeq" id="WP_095498297.1">
    <property type="nucleotide sequence ID" value="NZ_BSPO01000003.1"/>
</dbReference>
<evidence type="ECO:0000256" key="3">
    <source>
        <dbReference type="ARBA" id="ARBA00022692"/>
    </source>
</evidence>
<dbReference type="Proteomes" id="UP001157439">
    <property type="component" value="Unassembled WGS sequence"/>
</dbReference>
<dbReference type="PANTHER" id="PTHR33885:SF3">
    <property type="entry name" value="PHAGE SHOCK PROTEIN C"/>
    <property type="match status" value="1"/>
</dbReference>
<evidence type="ECO:0000256" key="6">
    <source>
        <dbReference type="SAM" id="Phobius"/>
    </source>
</evidence>
<keyword evidence="2" id="KW-1003">Cell membrane</keyword>
<protein>
    <submittedName>
        <fullName evidence="8">Phage-shock protein</fullName>
    </submittedName>
</protein>
<feature type="domain" description="Phage shock protein PspC N-terminal" evidence="7">
    <location>
        <begin position="8"/>
        <end position="67"/>
    </location>
</feature>
<comment type="subcellular location">
    <subcellularLocation>
        <location evidence="1">Cell membrane</location>
        <topology evidence="1">Single-pass membrane protein</topology>
    </subcellularLocation>
</comment>
<dbReference type="AlphaFoldDB" id="A0AA37TRY1"/>
<evidence type="ECO:0000313" key="8">
    <source>
        <dbReference type="EMBL" id="GLS84210.1"/>
    </source>
</evidence>
<keyword evidence="4 6" id="KW-1133">Transmembrane helix</keyword>
<dbReference type="InterPro" id="IPR052027">
    <property type="entry name" value="PspC"/>
</dbReference>
<dbReference type="Pfam" id="PF04024">
    <property type="entry name" value="PspC"/>
    <property type="match status" value="1"/>
</dbReference>
<dbReference type="EMBL" id="BSPO01000003">
    <property type="protein sequence ID" value="GLS84210.1"/>
    <property type="molecule type" value="Genomic_DNA"/>
</dbReference>
<dbReference type="InterPro" id="IPR007168">
    <property type="entry name" value="Phageshock_PspC_N"/>
</dbReference>
<dbReference type="NCBIfam" id="TIGR02978">
    <property type="entry name" value="phageshock_pspC"/>
    <property type="match status" value="1"/>
</dbReference>
<dbReference type="GO" id="GO:0005886">
    <property type="term" value="C:plasma membrane"/>
    <property type="evidence" value="ECO:0007669"/>
    <property type="project" value="UniProtKB-SubCell"/>
</dbReference>
<keyword evidence="5 6" id="KW-0472">Membrane</keyword>
<feature type="transmembrane region" description="Helical" evidence="6">
    <location>
        <begin position="39"/>
        <end position="65"/>
    </location>
</feature>
<proteinExistence type="predicted"/>
<dbReference type="InterPro" id="IPR014320">
    <property type="entry name" value="Phageshock_PspC"/>
</dbReference>
<gene>
    <name evidence="8" type="primary">pspC</name>
    <name evidence="8" type="ORF">GCM10007894_21870</name>
</gene>